<dbReference type="GO" id="GO:0005886">
    <property type="term" value="C:plasma membrane"/>
    <property type="evidence" value="ECO:0007669"/>
    <property type="project" value="UniProtKB-SubCell"/>
</dbReference>
<feature type="transmembrane region" description="Helical" evidence="6">
    <location>
        <begin position="6"/>
        <end position="39"/>
    </location>
</feature>
<feature type="transmembrane region" description="Helical" evidence="6">
    <location>
        <begin position="60"/>
        <end position="77"/>
    </location>
</feature>
<dbReference type="InterPro" id="IPR036866">
    <property type="entry name" value="RibonucZ/Hydroxyglut_hydro"/>
</dbReference>
<proteinExistence type="predicted"/>
<feature type="transmembrane region" description="Helical" evidence="6">
    <location>
        <begin position="266"/>
        <end position="287"/>
    </location>
</feature>
<feature type="transmembrane region" description="Helical" evidence="6">
    <location>
        <begin position="391"/>
        <end position="411"/>
    </location>
</feature>
<dbReference type="InterPro" id="IPR025405">
    <property type="entry name" value="DUF4131"/>
</dbReference>
<feature type="transmembrane region" description="Helical" evidence="6">
    <location>
        <begin position="489"/>
        <end position="505"/>
    </location>
</feature>
<accession>A0A2T1C8K5</accession>
<dbReference type="NCBIfam" id="TIGR00360">
    <property type="entry name" value="ComEC_N-term"/>
    <property type="match status" value="1"/>
</dbReference>
<name>A0A2T1C8K5_9CYAN</name>
<evidence type="ECO:0000256" key="2">
    <source>
        <dbReference type="ARBA" id="ARBA00022475"/>
    </source>
</evidence>
<evidence type="ECO:0000313" key="9">
    <source>
        <dbReference type="EMBL" id="PSB04586.1"/>
    </source>
</evidence>
<feature type="transmembrane region" description="Helical" evidence="6">
    <location>
        <begin position="431"/>
        <end position="452"/>
    </location>
</feature>
<dbReference type="InterPro" id="IPR004477">
    <property type="entry name" value="ComEC_N"/>
</dbReference>
<keyword evidence="2" id="KW-1003">Cell membrane</keyword>
<evidence type="ECO:0000313" key="10">
    <source>
        <dbReference type="Proteomes" id="UP000238762"/>
    </source>
</evidence>
<evidence type="ECO:0000259" key="8">
    <source>
        <dbReference type="Pfam" id="PF13567"/>
    </source>
</evidence>
<feature type="domain" description="DUF4131" evidence="8">
    <location>
        <begin position="25"/>
        <end position="207"/>
    </location>
</feature>
<comment type="caution">
    <text evidence="9">The sequence shown here is derived from an EMBL/GenBank/DDBJ whole genome shotgun (WGS) entry which is preliminary data.</text>
</comment>
<keyword evidence="5 6" id="KW-0472">Membrane</keyword>
<dbReference type="Pfam" id="PF03772">
    <property type="entry name" value="Competence"/>
    <property type="match status" value="1"/>
</dbReference>
<organism evidence="9 10">
    <name type="scientific">Merismopedia glauca CCAP 1448/3</name>
    <dbReference type="NCBI Taxonomy" id="1296344"/>
    <lineage>
        <taxon>Bacteria</taxon>
        <taxon>Bacillati</taxon>
        <taxon>Cyanobacteriota</taxon>
        <taxon>Cyanophyceae</taxon>
        <taxon>Synechococcales</taxon>
        <taxon>Merismopediaceae</taxon>
        <taxon>Merismopedia</taxon>
    </lineage>
</organism>
<dbReference type="InterPro" id="IPR052159">
    <property type="entry name" value="Competence_DNA_uptake"/>
</dbReference>
<gene>
    <name evidence="9" type="ORF">C7B64_03265</name>
</gene>
<reference evidence="9 10" key="1">
    <citation type="submission" date="2018-02" db="EMBL/GenBank/DDBJ databases">
        <authorList>
            <person name="Cohen D.B."/>
            <person name="Kent A.D."/>
        </authorList>
    </citation>
    <scope>NUCLEOTIDE SEQUENCE [LARGE SCALE GENOMIC DNA]</scope>
    <source>
        <strain evidence="9 10">CCAP 1448/3</strain>
    </source>
</reference>
<evidence type="ECO:0000256" key="4">
    <source>
        <dbReference type="ARBA" id="ARBA00022989"/>
    </source>
</evidence>
<dbReference type="AlphaFoldDB" id="A0A2T1C8K5"/>
<keyword evidence="4 6" id="KW-1133">Transmembrane helix</keyword>
<evidence type="ECO:0000259" key="7">
    <source>
        <dbReference type="Pfam" id="PF03772"/>
    </source>
</evidence>
<evidence type="ECO:0000256" key="3">
    <source>
        <dbReference type="ARBA" id="ARBA00022692"/>
    </source>
</evidence>
<dbReference type="Proteomes" id="UP000238762">
    <property type="component" value="Unassembled WGS sequence"/>
</dbReference>
<dbReference type="PANTHER" id="PTHR30619:SF1">
    <property type="entry name" value="RECOMBINATION PROTEIN 2"/>
    <property type="match status" value="1"/>
</dbReference>
<evidence type="ECO:0000256" key="5">
    <source>
        <dbReference type="ARBA" id="ARBA00023136"/>
    </source>
</evidence>
<dbReference type="Gene3D" id="3.60.15.10">
    <property type="entry name" value="Ribonuclease Z/Hydroxyacylglutathione hydrolase-like"/>
    <property type="match status" value="1"/>
</dbReference>
<feature type="transmembrane region" description="Helical" evidence="6">
    <location>
        <begin position="294"/>
        <end position="311"/>
    </location>
</feature>
<evidence type="ECO:0000256" key="6">
    <source>
        <dbReference type="SAM" id="Phobius"/>
    </source>
</evidence>
<keyword evidence="10" id="KW-1185">Reference proteome</keyword>
<keyword evidence="3 6" id="KW-0812">Transmembrane</keyword>
<reference evidence="9 10" key="2">
    <citation type="submission" date="2018-03" db="EMBL/GenBank/DDBJ databases">
        <title>The ancient ancestry and fast evolution of plastids.</title>
        <authorList>
            <person name="Moore K.R."/>
            <person name="Magnabosco C."/>
            <person name="Momper L."/>
            <person name="Gold D.A."/>
            <person name="Bosak T."/>
            <person name="Fournier G.P."/>
        </authorList>
    </citation>
    <scope>NUCLEOTIDE SEQUENCE [LARGE SCALE GENOMIC DNA]</scope>
    <source>
        <strain evidence="9 10">CCAP 1448/3</strain>
    </source>
</reference>
<protein>
    <submittedName>
        <fullName evidence="9">Competence protein</fullName>
    </submittedName>
</protein>
<dbReference type="Pfam" id="PF13567">
    <property type="entry name" value="DUF4131"/>
    <property type="match status" value="1"/>
</dbReference>
<feature type="transmembrane region" description="Helical" evidence="6">
    <location>
        <begin position="366"/>
        <end position="382"/>
    </location>
</feature>
<feature type="transmembrane region" description="Helical" evidence="6">
    <location>
        <begin position="512"/>
        <end position="528"/>
    </location>
</feature>
<comment type="subcellular location">
    <subcellularLocation>
        <location evidence="1">Cell membrane</location>
        <topology evidence="1">Multi-pass membrane protein</topology>
    </subcellularLocation>
</comment>
<sequence length="770" mass="84429">MTPSSGVIICVAYILGLLFAAVPWGSYTLLGVGIAIALIIPRYWRWRSRRLAVSPLKSRVWLIAGIVGCLAAGYFQIRLPHPAAHDISQAISDSKTSEQIFTVEGTVSTLPRLTNSNRAQFWLEPNRLNEVNGKNNQPTNSSSQVVEGKLYVTAPILQATGLYPQTLVAVTGKLYKTKPTSNPGGFDFQYHLQQTGTFAGLSANQVTLLNQNQNVPWGWWKITQRITQSQVKGLGTPEGLLVSSIVLGSKAVDLPNDIKEKFIQVGLAHALAASGFQVSLILGFILALTRKLPVKTQVILGTLALFIFVGLAGLQPAVLRAAIMGWAALVSLMVRRKTKPLGLLLLAATILLVINPLWIWDLGFQLSFLATCGLVVTVNPLVKKLDWLPNAIASLVAVPIAAAIWTLPLQLQSFGIVAPYSIATNIITTPFISLITIVGVVSGLLGAFIPALGSMLAGIIYYPTNWLIKIVDFFTWLPGNSLALGKTSLWQLLLIYVLIIIVSLNKWWQKRLIIATSIVLLILMLPLWQSRISQLRVIALANISPPILVIQEQGKTTLINSGDADTVKFTLLPFLRQQGINKIDTAIAQQSQSRLTQGWLKLSRSLTIENFYTVGEQQPLNYQQKELESAIKKTQGNYQVLIPKKEILIGSTQIELLKDNPKILQLQIGGKTWLSLGNLKLETQKELTPELSSGQVIYWSGEALREDLIKRLRPQVAIASSNTIDPDTLKYLQANGTQVYLTGRDGAVEWTPKGEFDTTLETGDKNSLVL</sequence>
<dbReference type="OrthoDB" id="9761531at2"/>
<feature type="transmembrane region" description="Helical" evidence="6">
    <location>
        <begin position="341"/>
        <end position="360"/>
    </location>
</feature>
<dbReference type="EMBL" id="PVWJ01000010">
    <property type="protein sequence ID" value="PSB04586.1"/>
    <property type="molecule type" value="Genomic_DNA"/>
</dbReference>
<feature type="domain" description="ComEC/Rec2-related protein" evidence="7">
    <location>
        <begin position="247"/>
        <end position="506"/>
    </location>
</feature>
<evidence type="ECO:0000256" key="1">
    <source>
        <dbReference type="ARBA" id="ARBA00004651"/>
    </source>
</evidence>
<dbReference type="RefSeq" id="WP_106287219.1">
    <property type="nucleotide sequence ID" value="NZ_CAWNTC010000177.1"/>
</dbReference>
<dbReference type="PANTHER" id="PTHR30619">
    <property type="entry name" value="DNA INTERNALIZATION/COMPETENCE PROTEIN COMEC/REC2"/>
    <property type="match status" value="1"/>
</dbReference>